<evidence type="ECO:0000256" key="1">
    <source>
        <dbReference type="SAM" id="SignalP"/>
    </source>
</evidence>
<keyword evidence="1" id="KW-0732">Signal</keyword>
<accession>A0A1T4R0X3</accession>
<name>A0A1T4R0X3_9BACT</name>
<dbReference type="EMBL" id="FUWU01000059">
    <property type="protein sequence ID" value="SKA09644.1"/>
    <property type="molecule type" value="Genomic_DNA"/>
</dbReference>
<feature type="signal peptide" evidence="1">
    <location>
        <begin position="1"/>
        <end position="19"/>
    </location>
</feature>
<dbReference type="Proteomes" id="UP000190449">
    <property type="component" value="Unassembled WGS sequence"/>
</dbReference>
<organism evidence="2 3">
    <name type="scientific">Fibrobacter intestinalis</name>
    <dbReference type="NCBI Taxonomy" id="28122"/>
    <lineage>
        <taxon>Bacteria</taxon>
        <taxon>Pseudomonadati</taxon>
        <taxon>Fibrobacterota</taxon>
        <taxon>Fibrobacteria</taxon>
        <taxon>Fibrobacterales</taxon>
        <taxon>Fibrobacteraceae</taxon>
        <taxon>Fibrobacter</taxon>
    </lineage>
</organism>
<gene>
    <name evidence="2" type="ORF">SAMN02745108_02499</name>
</gene>
<protein>
    <submittedName>
        <fullName evidence="2">Uncharacterized protein</fullName>
    </submittedName>
</protein>
<feature type="chain" id="PRO_5010571130" evidence="1">
    <location>
        <begin position="20"/>
        <end position="61"/>
    </location>
</feature>
<sequence>MFFCKTICIWSAFVAAVNADVISLSAEIKNEQPYSLDNNAIRVRVFNHGIDTLKQMSFCYR</sequence>
<reference evidence="2 3" key="1">
    <citation type="submission" date="2017-02" db="EMBL/GenBank/DDBJ databases">
        <authorList>
            <person name="Peterson S.W."/>
        </authorList>
    </citation>
    <scope>NUCLEOTIDE SEQUENCE [LARGE SCALE GENOMIC DNA]</scope>
    <source>
        <strain evidence="2 3">ATCC 43854</strain>
    </source>
</reference>
<evidence type="ECO:0000313" key="3">
    <source>
        <dbReference type="Proteomes" id="UP000190449"/>
    </source>
</evidence>
<proteinExistence type="predicted"/>
<evidence type="ECO:0000313" key="2">
    <source>
        <dbReference type="EMBL" id="SKA09644.1"/>
    </source>
</evidence>
<dbReference type="AlphaFoldDB" id="A0A1T4R0X3"/>
<feature type="non-terminal residue" evidence="2">
    <location>
        <position position="61"/>
    </location>
</feature>